<proteinExistence type="inferred from homology"/>
<dbReference type="RefSeq" id="WP_248358759.1">
    <property type="nucleotide sequence ID" value="NZ_AP025591.1"/>
</dbReference>
<keyword evidence="3 4" id="KW-1278">Translocase</keyword>
<dbReference type="EMBL" id="AP025591">
    <property type="protein sequence ID" value="BDG01855.1"/>
    <property type="molecule type" value="Genomic_DNA"/>
</dbReference>
<dbReference type="Pfam" id="PF00329">
    <property type="entry name" value="Complex1_30kDa"/>
    <property type="match status" value="1"/>
</dbReference>
<comment type="catalytic activity">
    <reaction evidence="3 5">
        <text>a quinone + NADH + 5 H(+)(in) = a quinol + NAD(+) + 4 H(+)(out)</text>
        <dbReference type="Rhea" id="RHEA:57888"/>
        <dbReference type="ChEBI" id="CHEBI:15378"/>
        <dbReference type="ChEBI" id="CHEBI:24646"/>
        <dbReference type="ChEBI" id="CHEBI:57540"/>
        <dbReference type="ChEBI" id="CHEBI:57945"/>
        <dbReference type="ChEBI" id="CHEBI:132124"/>
    </reaction>
</comment>
<evidence type="ECO:0000256" key="5">
    <source>
        <dbReference type="RuleBase" id="RU003582"/>
    </source>
</evidence>
<sequence>MTTNEIHERLKARFGEDVGPLSEPKVDPFCVVKAERIVDVCRFLQAEPGLELDFLEDLTAVDWPKKNLIEIVYHLVSITHRHTFTMKVETDRAAPTVRTVSSVWKGANWFEREVYDLFGVDFPGHPDLRRIMLPDDWTGHPLRKDYQEAGGYHGISNMRENPLVELKRLDDAKKAEVAAKAAPPAEPEASAKA</sequence>
<dbReference type="EC" id="7.1.1.-" evidence="3"/>
<evidence type="ECO:0000313" key="8">
    <source>
        <dbReference type="Proteomes" id="UP001162891"/>
    </source>
</evidence>
<name>A0ABN6MNG5_9BACT</name>
<dbReference type="HAMAP" id="MF_01357">
    <property type="entry name" value="NDH1_NuoC"/>
    <property type="match status" value="1"/>
</dbReference>
<keyword evidence="3 4" id="KW-0520">NAD</keyword>
<organism evidence="7 8">
    <name type="scientific">Anaeromyxobacter oryzae</name>
    <dbReference type="NCBI Taxonomy" id="2918170"/>
    <lineage>
        <taxon>Bacteria</taxon>
        <taxon>Pseudomonadati</taxon>
        <taxon>Myxococcota</taxon>
        <taxon>Myxococcia</taxon>
        <taxon>Myxococcales</taxon>
        <taxon>Cystobacterineae</taxon>
        <taxon>Anaeromyxobacteraceae</taxon>
        <taxon>Anaeromyxobacter</taxon>
    </lineage>
</organism>
<keyword evidence="3 5" id="KW-0874">Quinone</keyword>
<dbReference type="Proteomes" id="UP001162891">
    <property type="component" value="Chromosome"/>
</dbReference>
<gene>
    <name evidence="7" type="primary">nuoC_2</name>
    <name evidence="3" type="synonym">nuoC</name>
    <name evidence="7" type="ORF">AMOR_08510</name>
</gene>
<protein>
    <recommendedName>
        <fullName evidence="3">NADH-quinone oxidoreductase subunit C</fullName>
        <ecNumber evidence="3">7.1.1.-</ecNumber>
    </recommendedName>
    <alternativeName>
        <fullName evidence="3">NADH dehydrogenase I subunit C</fullName>
    </alternativeName>
    <alternativeName>
        <fullName evidence="3">NDH-1 subunit C</fullName>
    </alternativeName>
</protein>
<dbReference type="InterPro" id="IPR020396">
    <property type="entry name" value="NADH_UbQ_OxRdtase_CS"/>
</dbReference>
<dbReference type="InterPro" id="IPR037232">
    <property type="entry name" value="NADH_quin_OxRdtase_su_C/D-like"/>
</dbReference>
<dbReference type="NCBIfam" id="TIGR01961">
    <property type="entry name" value="NuoC_fam"/>
    <property type="match status" value="1"/>
</dbReference>
<reference evidence="8" key="1">
    <citation type="journal article" date="2022" name="Int. J. Syst. Evol. Microbiol.">
        <title>Anaeromyxobacter oryzae sp. nov., Anaeromyxobacter diazotrophicus sp. nov. and Anaeromyxobacter paludicola sp. nov., isolated from paddy soils.</title>
        <authorList>
            <person name="Itoh H."/>
            <person name="Xu Z."/>
            <person name="Mise K."/>
            <person name="Masuda Y."/>
            <person name="Ushijima N."/>
            <person name="Hayakawa C."/>
            <person name="Shiratori Y."/>
            <person name="Senoo K."/>
        </authorList>
    </citation>
    <scope>NUCLEOTIDE SEQUENCE [LARGE SCALE GENOMIC DNA]</scope>
    <source>
        <strain evidence="8">Red232</strain>
    </source>
</reference>
<evidence type="ECO:0000313" key="7">
    <source>
        <dbReference type="EMBL" id="BDG01855.1"/>
    </source>
</evidence>
<dbReference type="Gene3D" id="3.30.460.80">
    <property type="entry name" value="NADH:ubiquinone oxidoreductase, 30kDa subunit"/>
    <property type="match status" value="1"/>
</dbReference>
<comment type="similarity">
    <text evidence="1 3 4">Belongs to the complex I 30 kDa subunit family.</text>
</comment>
<evidence type="ECO:0000256" key="1">
    <source>
        <dbReference type="ARBA" id="ARBA00007569"/>
    </source>
</evidence>
<evidence type="ECO:0000256" key="4">
    <source>
        <dbReference type="RuleBase" id="RU003456"/>
    </source>
</evidence>
<comment type="subcellular location">
    <subcellularLocation>
        <location evidence="3">Cell membrane</location>
        <topology evidence="3">Peripheral membrane protein</topology>
        <orientation evidence="3">Cytoplasmic side</orientation>
    </subcellularLocation>
</comment>
<dbReference type="PANTHER" id="PTHR10884:SF14">
    <property type="entry name" value="NADH DEHYDROGENASE [UBIQUINONE] IRON-SULFUR PROTEIN 3, MITOCHONDRIAL"/>
    <property type="match status" value="1"/>
</dbReference>
<keyword evidence="3" id="KW-1003">Cell membrane</keyword>
<dbReference type="PANTHER" id="PTHR10884">
    <property type="entry name" value="NADH DEHYDROGENASE UBIQUINONE IRON-SULFUR PROTEIN 3"/>
    <property type="match status" value="1"/>
</dbReference>
<dbReference type="InterPro" id="IPR001268">
    <property type="entry name" value="NADH_UbQ_OxRdtase_30kDa_su"/>
</dbReference>
<keyword evidence="3" id="KW-0830">Ubiquinone</keyword>
<keyword evidence="8" id="KW-1185">Reference proteome</keyword>
<keyword evidence="2 3" id="KW-0813">Transport</keyword>
<feature type="domain" description="NADH:ubiquinone oxidoreductase 30kDa subunit" evidence="6">
    <location>
        <begin position="31"/>
        <end position="149"/>
    </location>
</feature>
<comment type="subunit">
    <text evidence="3">NDH-1 is composed of 14 different subunits. Subunits NuoB, C, D, E, F, and G constitute the peripheral sector of the complex.</text>
</comment>
<dbReference type="PROSITE" id="PS00542">
    <property type="entry name" value="COMPLEX1_30K"/>
    <property type="match status" value="1"/>
</dbReference>
<accession>A0ABN6MNG5</accession>
<evidence type="ECO:0000259" key="6">
    <source>
        <dbReference type="Pfam" id="PF00329"/>
    </source>
</evidence>
<evidence type="ECO:0000256" key="3">
    <source>
        <dbReference type="HAMAP-Rule" id="MF_01357"/>
    </source>
</evidence>
<dbReference type="SUPFAM" id="SSF143243">
    <property type="entry name" value="Nqo5-like"/>
    <property type="match status" value="1"/>
</dbReference>
<keyword evidence="3" id="KW-0472">Membrane</keyword>
<evidence type="ECO:0000256" key="2">
    <source>
        <dbReference type="ARBA" id="ARBA00022448"/>
    </source>
</evidence>
<comment type="function">
    <text evidence="3">NDH-1 shuttles electrons from NADH, via FMN and iron-sulfur (Fe-S) centers, to quinones in the respiratory chain. The immediate electron acceptor for the enzyme in this species is believed to be ubiquinone. Couples the redox reaction to proton translocation (for every two electrons transferred, four hydrogen ions are translocated across the cytoplasmic membrane), and thus conserves the redox energy in a proton gradient.</text>
</comment>
<dbReference type="InterPro" id="IPR010218">
    <property type="entry name" value="NADH_DH_suC"/>
</dbReference>